<dbReference type="AlphaFoldDB" id="A0A1M5NH28"/>
<dbReference type="Proteomes" id="UP000189796">
    <property type="component" value="Chromosome I"/>
</dbReference>
<dbReference type="RefSeq" id="WP_079601927.1">
    <property type="nucleotide sequence ID" value="NZ_LT670817.1"/>
</dbReference>
<gene>
    <name evidence="1" type="ORF">SAMN05443248_2991</name>
</gene>
<name>A0A1M5NH28_9BRAD</name>
<evidence type="ECO:0000313" key="2">
    <source>
        <dbReference type="Proteomes" id="UP000189796"/>
    </source>
</evidence>
<organism evidence="1 2">
    <name type="scientific">Bradyrhizobium erythrophlei</name>
    <dbReference type="NCBI Taxonomy" id="1437360"/>
    <lineage>
        <taxon>Bacteria</taxon>
        <taxon>Pseudomonadati</taxon>
        <taxon>Pseudomonadota</taxon>
        <taxon>Alphaproteobacteria</taxon>
        <taxon>Hyphomicrobiales</taxon>
        <taxon>Nitrobacteraceae</taxon>
        <taxon>Bradyrhizobium</taxon>
    </lineage>
</organism>
<accession>A0A1M5NH28</accession>
<protein>
    <submittedName>
        <fullName evidence="1">Uncharacterized protein</fullName>
    </submittedName>
</protein>
<evidence type="ECO:0000313" key="1">
    <source>
        <dbReference type="EMBL" id="SHG88735.1"/>
    </source>
</evidence>
<reference evidence="1 2" key="1">
    <citation type="submission" date="2016-11" db="EMBL/GenBank/DDBJ databases">
        <authorList>
            <person name="Jaros S."/>
            <person name="Januszkiewicz K."/>
            <person name="Wedrychowicz H."/>
        </authorList>
    </citation>
    <scope>NUCLEOTIDE SEQUENCE [LARGE SCALE GENOMIC DNA]</scope>
    <source>
        <strain evidence="1 2">GAS138</strain>
    </source>
</reference>
<proteinExistence type="predicted"/>
<sequence>MTTKIHDVLAKTDWALLAQQKLALLRIDGNPAVDGLINFLDALQDAAEADGFPVVWLGESSR</sequence>
<dbReference type="EMBL" id="LT670817">
    <property type="protein sequence ID" value="SHG88735.1"/>
    <property type="molecule type" value="Genomic_DNA"/>
</dbReference>